<evidence type="ECO:0000313" key="4">
    <source>
        <dbReference type="Proteomes" id="UP000593591"/>
    </source>
</evidence>
<dbReference type="EMBL" id="JACHFR010000001">
    <property type="protein sequence ID" value="MBB5217794.1"/>
    <property type="molecule type" value="Genomic_DNA"/>
</dbReference>
<organism evidence="1 3">
    <name type="scientific">Treponema rectale</name>
    <dbReference type="NCBI Taxonomy" id="744512"/>
    <lineage>
        <taxon>Bacteria</taxon>
        <taxon>Pseudomonadati</taxon>
        <taxon>Spirochaetota</taxon>
        <taxon>Spirochaetia</taxon>
        <taxon>Spirochaetales</taxon>
        <taxon>Treponemataceae</taxon>
        <taxon>Treponema</taxon>
    </lineage>
</organism>
<dbReference type="Proteomes" id="UP000593591">
    <property type="component" value="Chromosome"/>
</dbReference>
<accession>A0A840SAH0</accession>
<dbReference type="Gene3D" id="3.40.50.1000">
    <property type="entry name" value="HAD superfamily/HAD-like"/>
    <property type="match status" value="1"/>
</dbReference>
<reference evidence="2 4" key="1">
    <citation type="submission" date="2018-08" db="EMBL/GenBank/DDBJ databases">
        <title>The first complete genome of Treponema rectale (CHPAT), a commensal spirochete of the bovine rectum.</title>
        <authorList>
            <person name="Staton G.J."/>
            <person name="Clegg S.R."/>
            <person name="Carter S.D."/>
            <person name="Radford A.D."/>
            <person name="Darby A."/>
            <person name="Hall N."/>
            <person name="Birtles R.J."/>
            <person name="Evans N.J."/>
        </authorList>
    </citation>
    <scope>NUCLEOTIDE SEQUENCE [LARGE SCALE GENOMIC DNA]</scope>
    <source>
        <strain evidence="2 4">CHPA</strain>
    </source>
</reference>
<evidence type="ECO:0000313" key="2">
    <source>
        <dbReference type="EMBL" id="QOS40479.1"/>
    </source>
</evidence>
<dbReference type="GO" id="GO:0016787">
    <property type="term" value="F:hydrolase activity"/>
    <property type="evidence" value="ECO:0007669"/>
    <property type="project" value="UniProtKB-KW"/>
</dbReference>
<dbReference type="Gene3D" id="1.10.150.400">
    <property type="match status" value="1"/>
</dbReference>
<dbReference type="KEGG" id="trc:DYE49_08415"/>
<gene>
    <name evidence="2" type="ORF">DYE49_08415</name>
    <name evidence="1" type="ORF">HNP77_000138</name>
</gene>
<proteinExistence type="predicted"/>
<protein>
    <submittedName>
        <fullName evidence="1">Putative HAD superfamily hydrolase</fullName>
    </submittedName>
</protein>
<name>A0A840SAH0_9SPIR</name>
<dbReference type="AlphaFoldDB" id="A0A840SAH0"/>
<dbReference type="RefSeq" id="WP_184651241.1">
    <property type="nucleotide sequence ID" value="NZ_JACHFR010000001.1"/>
</dbReference>
<evidence type="ECO:0000313" key="3">
    <source>
        <dbReference type="Proteomes" id="UP000578697"/>
    </source>
</evidence>
<dbReference type="SUPFAM" id="SSF56784">
    <property type="entry name" value="HAD-like"/>
    <property type="match status" value="1"/>
</dbReference>
<keyword evidence="1" id="KW-0378">Hydrolase</keyword>
<dbReference type="InterPro" id="IPR036412">
    <property type="entry name" value="HAD-like_sf"/>
</dbReference>
<reference evidence="1 3" key="2">
    <citation type="submission" date="2020-08" db="EMBL/GenBank/DDBJ databases">
        <title>Genomic Encyclopedia of Type Strains, Phase IV (KMG-IV): sequencing the most valuable type-strain genomes for metagenomic binning, comparative biology and taxonomic classification.</title>
        <authorList>
            <person name="Goeker M."/>
        </authorList>
    </citation>
    <scope>NUCLEOTIDE SEQUENCE [LARGE SCALE GENOMIC DNA]</scope>
    <source>
        <strain evidence="1 3">DSM 103679</strain>
    </source>
</reference>
<dbReference type="EMBL" id="CP031517">
    <property type="protein sequence ID" value="QOS40479.1"/>
    <property type="molecule type" value="Genomic_DNA"/>
</dbReference>
<dbReference type="InterPro" id="IPR023214">
    <property type="entry name" value="HAD_sf"/>
</dbReference>
<evidence type="ECO:0000313" key="1">
    <source>
        <dbReference type="EMBL" id="MBB5217794.1"/>
    </source>
</evidence>
<keyword evidence="3" id="KW-1185">Reference proteome</keyword>
<sequence length="680" mass="79460">MNIETKEKIYRFLVSRNRNINGEYCTYKKQNPDYHGHPVRNFIKIFRLNFHYRILRSKKPLYYKSVNAVRLPYLDGSESEAFKRQNVMHFAKGLLQYDVISFDIFDTLILRPFAKPTDLFLLIGHALEIPDFYQIRINAEKKVRQEKFEKTGNYEITISDIYKVIERRTGISADKGIQTELEYEKRYCFANPYMKRVYDMLVELGKKIIITSDMYIPGEQMKEILTSCGYTNYENLYVSCDYGTSKRSGGLYEIVKSDYEGKAIVHVGDNYASDINSANDCGLDTRFYRNCHEIGNKYRSEGMSEIIGSAYAGIINTHLHNGDKTYSSYYEYGFIYGGLYVLGYCHWIHEKCKKEGIEKVLFLARDGAIYQKVFNMLYDDVPNEYVLWSRIANAKYSLEFDKYEFIKRIIIHRAFNKDAPMTIEEVFKSVNLDNLIGVLQEYDLQADCVLTPDNKDLLEELLIENWDLVLDTMKIQRGLCRSYLTDIIGNAKKIAIVDVGWVGSGPTGLKKIIHKDYKLDCEVSCFLAAFCSFDVTNNLDLLMDNTIEPYMFSRCYNRLNYDFHRKKNNGINNILMEMFTQNTTPSFSGWNDDGDFIFDFPEIENYELISEIHKGIFDFCSKYKLTFFNDDFLFNISGYDAYTQFRFAIKNLKLAKLLFGNCIFARNIGFDGTKLNKYFK</sequence>
<dbReference type="Proteomes" id="UP000578697">
    <property type="component" value="Unassembled WGS sequence"/>
</dbReference>